<dbReference type="PANTHER" id="PTHR43798">
    <property type="entry name" value="MONOACYLGLYCEROL LIPASE"/>
    <property type="match status" value="1"/>
</dbReference>
<keyword evidence="1 3" id="KW-0378">Hydrolase</keyword>
<dbReference type="GO" id="GO:0016020">
    <property type="term" value="C:membrane"/>
    <property type="evidence" value="ECO:0007669"/>
    <property type="project" value="TreeGrafter"/>
</dbReference>
<protein>
    <submittedName>
        <fullName evidence="3">3-oxoadipate enol-lactonase</fullName>
        <ecNumber evidence="3">3.1.1.24</ecNumber>
    </submittedName>
</protein>
<dbReference type="Pfam" id="PF00561">
    <property type="entry name" value="Abhydrolase_1"/>
    <property type="match status" value="1"/>
</dbReference>
<dbReference type="InterPro" id="IPR029058">
    <property type="entry name" value="AB_hydrolase_fold"/>
</dbReference>
<dbReference type="AlphaFoldDB" id="A0A7C3HK82"/>
<dbReference type="GO" id="GO:0047570">
    <property type="term" value="F:3-oxoadipate enol-lactonase activity"/>
    <property type="evidence" value="ECO:0007669"/>
    <property type="project" value="UniProtKB-EC"/>
</dbReference>
<comment type="caution">
    <text evidence="3">The sequence shown here is derived from an EMBL/GenBank/DDBJ whole genome shotgun (WGS) entry which is preliminary data.</text>
</comment>
<accession>A0A7C3HK82</accession>
<gene>
    <name evidence="3" type="primary">pcaD</name>
    <name evidence="3" type="ORF">ENS82_13700</name>
</gene>
<dbReference type="PRINTS" id="PR00111">
    <property type="entry name" value="ABHYDROLASE"/>
</dbReference>
<evidence type="ECO:0000313" key="3">
    <source>
        <dbReference type="EMBL" id="HFG21740.1"/>
    </source>
</evidence>
<feature type="domain" description="AB hydrolase-1" evidence="2">
    <location>
        <begin position="24"/>
        <end position="248"/>
    </location>
</feature>
<dbReference type="SMR" id="A0A7C3HK82"/>
<dbReference type="InterPro" id="IPR000073">
    <property type="entry name" value="AB_hydrolase_1"/>
</dbReference>
<dbReference type="InterPro" id="IPR050266">
    <property type="entry name" value="AB_hydrolase_sf"/>
</dbReference>
<reference evidence="3" key="1">
    <citation type="journal article" date="2020" name="mSystems">
        <title>Genome- and Community-Level Interaction Insights into Carbon Utilization and Element Cycling Functions of Hydrothermarchaeota in Hydrothermal Sediment.</title>
        <authorList>
            <person name="Zhou Z."/>
            <person name="Liu Y."/>
            <person name="Xu W."/>
            <person name="Pan J."/>
            <person name="Luo Z.H."/>
            <person name="Li M."/>
        </authorList>
    </citation>
    <scope>NUCLEOTIDE SEQUENCE [LARGE SCALE GENOMIC DNA]</scope>
    <source>
        <strain evidence="3">SpSt-524</strain>
    </source>
</reference>
<dbReference type="SUPFAM" id="SSF53474">
    <property type="entry name" value="alpha/beta-Hydrolases"/>
    <property type="match status" value="1"/>
</dbReference>
<name>A0A7C3HK82_MEIRU</name>
<dbReference type="EMBL" id="DSWI01000035">
    <property type="protein sequence ID" value="HFG21740.1"/>
    <property type="molecule type" value="Genomic_DNA"/>
</dbReference>
<dbReference type="InterPro" id="IPR026968">
    <property type="entry name" value="PcaD/CatD"/>
</dbReference>
<dbReference type="GO" id="GO:0042952">
    <property type="term" value="P:beta-ketoadipate pathway"/>
    <property type="evidence" value="ECO:0007669"/>
    <property type="project" value="InterPro"/>
</dbReference>
<sequence length="266" mass="29332">MNMASFADLDHLTLHYRLEGEGSPTLVFLNSLGSDLRIWDGVVASLEGRYRVLRYDLRGHGLSDAPVGPYTLQDHSADLLALLEHLGIARAVLVGISVGGLIALDLARRWPERAEALVLCDTGARIGSEDSWNERMAAIRQQGLPEVARTVIARWFTEDFFTRRKAEAAGYYNMLSRTPVEGYLGTCAALRDGDLRPWLGDIRRPALVLCGELDKATPPELSQELAQGLGARLELIPHTAHLPCIEAPARVGQHIRSFLKELGYGR</sequence>
<dbReference type="Gene3D" id="3.40.50.1820">
    <property type="entry name" value="alpha/beta hydrolase"/>
    <property type="match status" value="1"/>
</dbReference>
<organism evidence="3">
    <name type="scientific">Meiothermus ruber</name>
    <dbReference type="NCBI Taxonomy" id="277"/>
    <lineage>
        <taxon>Bacteria</taxon>
        <taxon>Thermotogati</taxon>
        <taxon>Deinococcota</taxon>
        <taxon>Deinococci</taxon>
        <taxon>Thermales</taxon>
        <taxon>Thermaceae</taxon>
        <taxon>Meiothermus</taxon>
    </lineage>
</organism>
<dbReference type="EC" id="3.1.1.24" evidence="3"/>
<evidence type="ECO:0000259" key="2">
    <source>
        <dbReference type="Pfam" id="PF00561"/>
    </source>
</evidence>
<proteinExistence type="predicted"/>
<evidence type="ECO:0000256" key="1">
    <source>
        <dbReference type="ARBA" id="ARBA00022801"/>
    </source>
</evidence>
<dbReference type="NCBIfam" id="TIGR02427">
    <property type="entry name" value="protocat_pcaD"/>
    <property type="match status" value="1"/>
</dbReference>
<dbReference type="PANTHER" id="PTHR43798:SF31">
    <property type="entry name" value="AB HYDROLASE SUPERFAMILY PROTEIN YCLE"/>
    <property type="match status" value="1"/>
</dbReference>